<dbReference type="AlphaFoldDB" id="Q5P5B3"/>
<dbReference type="eggNOG" id="COG0476">
    <property type="taxonomic scope" value="Bacteria"/>
</dbReference>
<name>Q5P5B3_AROAE</name>
<dbReference type="STRING" id="76114.ebA2443"/>
<dbReference type="GO" id="GO:0016779">
    <property type="term" value="F:nucleotidyltransferase activity"/>
    <property type="evidence" value="ECO:0007669"/>
    <property type="project" value="TreeGrafter"/>
</dbReference>
<dbReference type="GO" id="GO:0005737">
    <property type="term" value="C:cytoplasm"/>
    <property type="evidence" value="ECO:0007669"/>
    <property type="project" value="TreeGrafter"/>
</dbReference>
<dbReference type="InterPro" id="IPR045886">
    <property type="entry name" value="ThiF/MoeB/HesA"/>
</dbReference>
<evidence type="ECO:0000313" key="3">
    <source>
        <dbReference type="Proteomes" id="UP000006552"/>
    </source>
</evidence>
<accession>Q5P5B3</accession>
<keyword evidence="3" id="KW-1185">Reference proteome</keyword>
<sequence>MFHSATSRRGRRIHRVVLLRNSEATVAYLLPGGPPTVVDDGKRKKTYPPLSRPLPLSAIRLDPGWTVGRDQHPEVADRQGKHVLVLGAGALGSPVIDHLAKAGVGFITVVDADNLSPANIGRHLLGAESIGKRKASAAAQRVNLGYPATVVTPHAMTAENWLKKHALSGVDVVLDLTGEPDVRWYVDQARHEHPCPLLIGWMEPYVAAAHACLLPPQTPWIQGSRDPLNDLEAVSWPDEVIRREPGCSSRFQSYTAAAAAHAVALVTENALDLIDGGDGSATAQVVSWVRGQHFLDKHWPGLALRDWALPAAPHEGLILTRPFP</sequence>
<protein>
    <submittedName>
        <fullName evidence="2">Similar to thiamine biosynthesis protein</fullName>
    </submittedName>
</protein>
<dbReference type="Gene3D" id="3.40.50.720">
    <property type="entry name" value="NAD(P)-binding Rossmann-like Domain"/>
    <property type="match status" value="1"/>
</dbReference>
<dbReference type="HOGENOM" id="CLU_856985_0_0_4"/>
<evidence type="ECO:0000259" key="1">
    <source>
        <dbReference type="Pfam" id="PF00899"/>
    </source>
</evidence>
<feature type="domain" description="THIF-type NAD/FAD binding fold" evidence="1">
    <location>
        <begin position="81"/>
        <end position="200"/>
    </location>
</feature>
<evidence type="ECO:0000313" key="2">
    <source>
        <dbReference type="EMBL" id="CAI07499.1"/>
    </source>
</evidence>
<dbReference type="InterPro" id="IPR000594">
    <property type="entry name" value="ThiF_NAD_FAD-bd"/>
</dbReference>
<gene>
    <name evidence="2" type="ORF">ebA2443</name>
</gene>
<dbReference type="SUPFAM" id="SSF69572">
    <property type="entry name" value="Activating enzymes of the ubiquitin-like proteins"/>
    <property type="match status" value="1"/>
</dbReference>
<dbReference type="CDD" id="cd01483">
    <property type="entry name" value="E1_enzyme_family"/>
    <property type="match status" value="1"/>
</dbReference>
<dbReference type="GO" id="GO:0004792">
    <property type="term" value="F:thiosulfate-cyanide sulfurtransferase activity"/>
    <property type="evidence" value="ECO:0007669"/>
    <property type="project" value="TreeGrafter"/>
</dbReference>
<dbReference type="EMBL" id="CR555306">
    <property type="protein sequence ID" value="CAI07499.1"/>
    <property type="molecule type" value="Genomic_DNA"/>
</dbReference>
<proteinExistence type="predicted"/>
<dbReference type="PANTHER" id="PTHR10953">
    <property type="entry name" value="UBIQUITIN-ACTIVATING ENZYME E1"/>
    <property type="match status" value="1"/>
</dbReference>
<dbReference type="InterPro" id="IPR035985">
    <property type="entry name" value="Ubiquitin-activating_enz"/>
</dbReference>
<dbReference type="Proteomes" id="UP000006552">
    <property type="component" value="Chromosome"/>
</dbReference>
<dbReference type="Pfam" id="PF00899">
    <property type="entry name" value="ThiF"/>
    <property type="match status" value="1"/>
</dbReference>
<reference evidence="2 3" key="1">
    <citation type="journal article" date="2005" name="Arch. Microbiol.">
        <title>The genome sequence of an anaerobic aromatic-degrading denitrifying bacterium, strain EbN1.</title>
        <authorList>
            <person name="Rabus R."/>
            <person name="Kube M."/>
            <person name="Heider J."/>
            <person name="Beck A."/>
            <person name="Heitmann K."/>
            <person name="Widdel F."/>
            <person name="Reinhardt R."/>
        </authorList>
    </citation>
    <scope>NUCLEOTIDE SEQUENCE [LARGE SCALE GENOMIC DNA]</scope>
    <source>
        <strain evidence="2 3">EbN1</strain>
    </source>
</reference>
<organism evidence="2 3">
    <name type="scientific">Aromatoleum aromaticum (strain DSM 19018 / LMG 30748 / EbN1)</name>
    <name type="common">Azoarcus sp. (strain EbN1)</name>
    <dbReference type="NCBI Taxonomy" id="76114"/>
    <lineage>
        <taxon>Bacteria</taxon>
        <taxon>Pseudomonadati</taxon>
        <taxon>Pseudomonadota</taxon>
        <taxon>Betaproteobacteria</taxon>
        <taxon>Rhodocyclales</taxon>
        <taxon>Rhodocyclaceae</taxon>
        <taxon>Aromatoleum</taxon>
    </lineage>
</organism>
<dbReference type="GO" id="GO:0008641">
    <property type="term" value="F:ubiquitin-like modifier activating enzyme activity"/>
    <property type="evidence" value="ECO:0007669"/>
    <property type="project" value="InterPro"/>
</dbReference>
<dbReference type="OrthoDB" id="6172929at2"/>
<dbReference type="PANTHER" id="PTHR10953:SF102">
    <property type="entry name" value="ADENYLYLTRANSFERASE AND SULFURTRANSFERASE MOCS3"/>
    <property type="match status" value="1"/>
</dbReference>
<dbReference type="KEGG" id="eba:ebA2443"/>